<protein>
    <submittedName>
        <fullName evidence="2">Uncharacterized protein</fullName>
    </submittedName>
</protein>
<name>A0A7W9SSZ9_ARMRO</name>
<dbReference type="RefSeq" id="WP_184201052.1">
    <property type="nucleotide sequence ID" value="NZ_JACHGW010000004.1"/>
</dbReference>
<evidence type="ECO:0000313" key="3">
    <source>
        <dbReference type="Proteomes" id="UP000520814"/>
    </source>
</evidence>
<accession>A0A7W9SSZ9</accession>
<evidence type="ECO:0000313" key="2">
    <source>
        <dbReference type="EMBL" id="MBB6052286.1"/>
    </source>
</evidence>
<feature type="region of interest" description="Disordered" evidence="1">
    <location>
        <begin position="907"/>
        <end position="926"/>
    </location>
</feature>
<reference evidence="2 3" key="1">
    <citation type="submission" date="2020-08" db="EMBL/GenBank/DDBJ databases">
        <title>Genomic Encyclopedia of Type Strains, Phase IV (KMG-IV): sequencing the most valuable type-strain genomes for metagenomic binning, comparative biology and taxonomic classification.</title>
        <authorList>
            <person name="Goeker M."/>
        </authorList>
    </citation>
    <scope>NUCLEOTIDE SEQUENCE [LARGE SCALE GENOMIC DNA]</scope>
    <source>
        <strain evidence="2 3">DSM 23562</strain>
    </source>
</reference>
<gene>
    <name evidence="2" type="ORF">HNQ39_004107</name>
</gene>
<dbReference type="EMBL" id="JACHGW010000004">
    <property type="protein sequence ID" value="MBB6052286.1"/>
    <property type="molecule type" value="Genomic_DNA"/>
</dbReference>
<evidence type="ECO:0000256" key="1">
    <source>
        <dbReference type="SAM" id="MobiDB-lite"/>
    </source>
</evidence>
<proteinExistence type="predicted"/>
<dbReference type="AlphaFoldDB" id="A0A7W9SSZ9"/>
<keyword evidence="3" id="KW-1185">Reference proteome</keyword>
<sequence length="926" mass="103385">MSFKRREQKRAHLGAGVLRAQVAWLEAPLCWEEGRLTWGGTRPDAALLWKTQKRLYELQGLRQPTDTLQYRLEQAKWFLTFSEASGPELLIAEACCENALPFSPSQQLARWGSMALPALQRLVENPLTPDDVRPLIAMLRMVCAGEWCLPPHPELAARLLAQNPAFPLSLLDELATLPIAAEELRCAVRAGEAVAKVEEALTQTVLRRAWLKRPGVRDALRDVPWQSVPLALELVEVLCQREHLPDGENTDGALVRQAKNMHEALFGVLACGTSPEWLGLVLRGAGQLWPHPELTLKNRLKGQQRADALVLKSVRWREERQREVAQLGRFYERCQDAALTEEVYFKRKLWAMDWPAADSELYRLGWNLEQEFPGTLDSVTLLLCYYTSVAEFRTDLAELLRVVRTQPPELKQGLFEALINHATHLPRDQRRRLPQLAARLPLLNNLVRGAGDDLYWLLDGFLARMHELTDDQLCYASTKALQSATMNPWVLTVTARLAQESQADFEAVLDALAPIEPNWGLIDSVCAFTEHLKRFPELRLILVELAQRQPKRALENLAQLGNALLLGHDALAPVAQLDPCPTAIADEWAPIAALLPDSPALAWAATQPLPPGMARLLALPERLAREAAFLATRPELVGRYESVCARLANPEALTKTIQEELAEAVENRGRELRFDALTHAVEQIYRNRLRAILGSQALTLTLTPDIMNAALLTMDPSENRRLLIRLLRAYVAGDHDWARRQPANKAFLEALAQRGVETERWRGAYRESIAGYDLAFETDPLSVLQMGNYFETCLSFGSNNAFSTIANACDANKRVVYVRDDKGRVVARQLVALNDSGKLIGFRLYSTLAPEAYRALVPLALDFVERFAAHCGLELGEGGEVASLLAPLWYDDGAITWAELRQSAVSAEPSTRSHRSAPLPESAPGG</sequence>
<comment type="caution">
    <text evidence="2">The sequence shown here is derived from an EMBL/GenBank/DDBJ whole genome shotgun (WGS) entry which is preliminary data.</text>
</comment>
<organism evidence="2 3">
    <name type="scientific">Armatimonas rosea</name>
    <dbReference type="NCBI Taxonomy" id="685828"/>
    <lineage>
        <taxon>Bacteria</taxon>
        <taxon>Bacillati</taxon>
        <taxon>Armatimonadota</taxon>
        <taxon>Armatimonadia</taxon>
        <taxon>Armatimonadales</taxon>
        <taxon>Armatimonadaceae</taxon>
        <taxon>Armatimonas</taxon>
    </lineage>
</organism>
<dbReference type="Proteomes" id="UP000520814">
    <property type="component" value="Unassembled WGS sequence"/>
</dbReference>